<evidence type="ECO:0000313" key="1">
    <source>
        <dbReference type="EMBL" id="KRY33457.1"/>
    </source>
</evidence>
<dbReference type="OrthoDB" id="10261999at2759"/>
<dbReference type="EMBL" id="JYDH01000081">
    <property type="protein sequence ID" value="KRY33457.1"/>
    <property type="molecule type" value="Genomic_DNA"/>
</dbReference>
<dbReference type="AlphaFoldDB" id="A0A0V1B931"/>
<gene>
    <name evidence="1" type="primary">Bbs5</name>
    <name evidence="1" type="ORF">T01_15928</name>
</gene>
<evidence type="ECO:0000313" key="2">
    <source>
        <dbReference type="Proteomes" id="UP000054776"/>
    </source>
</evidence>
<comment type="caution">
    <text evidence="1">The sequence shown here is derived from an EMBL/GenBank/DDBJ whole genome shotgun (WGS) entry which is preliminary data.</text>
</comment>
<accession>A0A0V1B931</accession>
<dbReference type="Proteomes" id="UP000054776">
    <property type="component" value="Unassembled WGS sequence"/>
</dbReference>
<keyword evidence="2" id="KW-1185">Reference proteome</keyword>
<protein>
    <submittedName>
        <fullName evidence="1">Bardet-Biedl syndrome 5-like protein</fullName>
    </submittedName>
</protein>
<reference evidence="1 2" key="1">
    <citation type="submission" date="2015-01" db="EMBL/GenBank/DDBJ databases">
        <title>Evolution of Trichinella species and genotypes.</title>
        <authorList>
            <person name="Korhonen P.K."/>
            <person name="Edoardo P."/>
            <person name="Giuseppe L.R."/>
            <person name="Gasser R.B."/>
        </authorList>
    </citation>
    <scope>NUCLEOTIDE SEQUENCE [LARGE SCALE GENOMIC DNA]</scope>
    <source>
        <strain evidence="1">ISS3</strain>
    </source>
</reference>
<organism evidence="1 2">
    <name type="scientific">Trichinella spiralis</name>
    <name type="common">Trichina worm</name>
    <dbReference type="NCBI Taxonomy" id="6334"/>
    <lineage>
        <taxon>Eukaryota</taxon>
        <taxon>Metazoa</taxon>
        <taxon>Ecdysozoa</taxon>
        <taxon>Nematoda</taxon>
        <taxon>Enoplea</taxon>
        <taxon>Dorylaimia</taxon>
        <taxon>Trichinellida</taxon>
        <taxon>Trichinellidae</taxon>
        <taxon>Trichinella</taxon>
    </lineage>
</organism>
<name>A0A0V1B931_TRISP</name>
<dbReference type="InParanoid" id="A0A0V1B931"/>
<proteinExistence type="predicted"/>
<sequence length="117" mass="14436">MKTISAYLYLTELLTKWKYRLIRIKRFQFITHETRVSSTEILIKCFKKKNLKHYDVIWEDRDVRYDVNSKQLKLRNGEFIVDKLHRLFSIKRGIVDILFIMRHYLSFTYLNYMNAIH</sequence>